<feature type="transmembrane region" description="Helical" evidence="13">
    <location>
        <begin position="942"/>
        <end position="965"/>
    </location>
</feature>
<dbReference type="SMART" id="SM00382">
    <property type="entry name" value="AAA"/>
    <property type="match status" value="1"/>
</dbReference>
<dbReference type="InterPro" id="IPR027417">
    <property type="entry name" value="P-loop_NTPase"/>
</dbReference>
<feature type="transmembrane region" description="Helical" evidence="13">
    <location>
        <begin position="377"/>
        <end position="400"/>
    </location>
</feature>
<dbReference type="Pfam" id="PF00005">
    <property type="entry name" value="ABC_tran"/>
    <property type="match status" value="1"/>
</dbReference>
<keyword evidence="4 13" id="KW-0812">Transmembrane</keyword>
<evidence type="ECO:0000256" key="13">
    <source>
        <dbReference type="SAM" id="Phobius"/>
    </source>
</evidence>
<keyword evidence="9 13" id="KW-1133">Transmembrane helix</keyword>
<dbReference type="GO" id="GO:0005789">
    <property type="term" value="C:endoplasmic reticulum membrane"/>
    <property type="evidence" value="ECO:0007669"/>
    <property type="project" value="UniProtKB-SubCell"/>
</dbReference>
<evidence type="ECO:0000256" key="10">
    <source>
        <dbReference type="ARBA" id="ARBA00023136"/>
    </source>
</evidence>
<evidence type="ECO:0000256" key="9">
    <source>
        <dbReference type="ARBA" id="ARBA00022989"/>
    </source>
</evidence>
<organism evidence="16 17">
    <name type="scientific">Filobasidium floriforme</name>
    <dbReference type="NCBI Taxonomy" id="5210"/>
    <lineage>
        <taxon>Eukaryota</taxon>
        <taxon>Fungi</taxon>
        <taxon>Dikarya</taxon>
        <taxon>Basidiomycota</taxon>
        <taxon>Agaricomycotina</taxon>
        <taxon>Tremellomycetes</taxon>
        <taxon>Filobasidiales</taxon>
        <taxon>Filobasidiaceae</taxon>
        <taxon>Filobasidium</taxon>
    </lineage>
</organism>
<evidence type="ECO:0000256" key="1">
    <source>
        <dbReference type="ARBA" id="ARBA00004477"/>
    </source>
</evidence>
<evidence type="ECO:0000256" key="6">
    <source>
        <dbReference type="ARBA" id="ARBA00022741"/>
    </source>
</evidence>
<dbReference type="CDD" id="cd03213">
    <property type="entry name" value="ABCG_EPDR"/>
    <property type="match status" value="1"/>
</dbReference>
<evidence type="ECO:0000256" key="8">
    <source>
        <dbReference type="ARBA" id="ARBA00022840"/>
    </source>
</evidence>
<feature type="signal peptide" evidence="14">
    <location>
        <begin position="1"/>
        <end position="19"/>
    </location>
</feature>
<dbReference type="InterPro" id="IPR017871">
    <property type="entry name" value="ABC_transporter-like_CS"/>
</dbReference>
<keyword evidence="8" id="KW-0067">ATP-binding</keyword>
<accession>A0A8K0NS24</accession>
<dbReference type="InterPro" id="IPR000742">
    <property type="entry name" value="EGF"/>
</dbReference>
<feature type="region of interest" description="Disordered" evidence="12">
    <location>
        <begin position="691"/>
        <end position="714"/>
    </location>
</feature>
<dbReference type="Gene3D" id="3.40.50.300">
    <property type="entry name" value="P-loop containing nucleotide triphosphate hydrolases"/>
    <property type="match status" value="1"/>
</dbReference>
<feature type="domain" description="ABC transporter" evidence="15">
    <location>
        <begin position="432"/>
        <end position="673"/>
    </location>
</feature>
<comment type="caution">
    <text evidence="16">The sequence shown here is derived from an EMBL/GenBank/DDBJ whole genome shotgun (WGS) entry which is preliminary data.</text>
</comment>
<dbReference type="PANTHER" id="PTHR48041:SF2">
    <property type="entry name" value="ATP-DEPENDENT PERMEASE-RELATED"/>
    <property type="match status" value="1"/>
</dbReference>
<evidence type="ECO:0000256" key="12">
    <source>
        <dbReference type="SAM" id="MobiDB-lite"/>
    </source>
</evidence>
<dbReference type="AlphaFoldDB" id="A0A8K0NS24"/>
<dbReference type="GO" id="GO:0005524">
    <property type="term" value="F:ATP binding"/>
    <property type="evidence" value="ECO:0007669"/>
    <property type="project" value="UniProtKB-KW"/>
</dbReference>
<dbReference type="PROSITE" id="PS00211">
    <property type="entry name" value="ABC_TRANSPORTER_1"/>
    <property type="match status" value="1"/>
</dbReference>
<dbReference type="FunFam" id="3.40.50.300:FF:000702">
    <property type="entry name" value="ABC transporter (Adp1)"/>
    <property type="match status" value="1"/>
</dbReference>
<feature type="transmembrane region" description="Helical" evidence="13">
    <location>
        <begin position="860"/>
        <end position="882"/>
    </location>
</feature>
<proteinExistence type="inferred from homology"/>
<gene>
    <name evidence="16" type="ORF">FFLO_04656</name>
</gene>
<dbReference type="SUPFAM" id="SSF52540">
    <property type="entry name" value="P-loop containing nucleoside triphosphate hydrolases"/>
    <property type="match status" value="1"/>
</dbReference>
<dbReference type="InterPro" id="IPR003593">
    <property type="entry name" value="AAA+_ATPase"/>
</dbReference>
<keyword evidence="11" id="KW-0325">Glycoprotein</keyword>
<protein>
    <recommendedName>
        <fullName evidence="15">ABC transporter domain-containing protein</fullName>
    </recommendedName>
</protein>
<keyword evidence="6" id="KW-0547">Nucleotide-binding</keyword>
<keyword evidence="17" id="KW-1185">Reference proteome</keyword>
<dbReference type="PANTHER" id="PTHR48041">
    <property type="entry name" value="ABC TRANSPORTER G FAMILY MEMBER 28"/>
    <property type="match status" value="1"/>
</dbReference>
<evidence type="ECO:0000256" key="5">
    <source>
        <dbReference type="ARBA" id="ARBA00022729"/>
    </source>
</evidence>
<dbReference type="PROSITE" id="PS00022">
    <property type="entry name" value="EGF_1"/>
    <property type="match status" value="1"/>
</dbReference>
<feature type="transmembrane region" description="Helical" evidence="13">
    <location>
        <begin position="972"/>
        <end position="991"/>
    </location>
</feature>
<keyword evidence="3" id="KW-0813">Transport</keyword>
<keyword evidence="5 14" id="KW-0732">Signal</keyword>
<name>A0A8K0NS24_9TREE</name>
<dbReference type="OrthoDB" id="66620at2759"/>
<evidence type="ECO:0000256" key="14">
    <source>
        <dbReference type="SAM" id="SignalP"/>
    </source>
</evidence>
<comment type="subcellular location">
    <subcellularLocation>
        <location evidence="1">Endoplasmic reticulum membrane</location>
        <topology evidence="1">Multi-pass membrane protein</topology>
    </subcellularLocation>
</comment>
<comment type="similarity">
    <text evidence="2">Belongs to the ABC transporter superfamily. ABCG family. Eye pigment precursor importer (TC 3.A.1.204) subfamily.</text>
</comment>
<evidence type="ECO:0000256" key="2">
    <source>
        <dbReference type="ARBA" id="ARBA00005814"/>
    </source>
</evidence>
<keyword evidence="7" id="KW-0256">Endoplasmic reticulum</keyword>
<evidence type="ECO:0000256" key="3">
    <source>
        <dbReference type="ARBA" id="ARBA00022448"/>
    </source>
</evidence>
<dbReference type="GO" id="GO:0016887">
    <property type="term" value="F:ATP hydrolysis activity"/>
    <property type="evidence" value="ECO:0007669"/>
    <property type="project" value="InterPro"/>
</dbReference>
<sequence>MRYETFAFSLLAVLSIASASEQQYGQGLYARTVSTKYSQSTRATTWINSSLTAPNKRPAECPPCFNCLLPAFNCAQFGECNAYDGQCHCPDGWGGIDCLTPLCGSLADADARYPRPEGELCQCQDGWGGINCNVCENDKACAAFQPRFPDDETNRGGEDTERESEMVCYKGGLAVQQNYQMCDVTNRKIIDTIPNQKKPQVTFSCKKGPTSNMSLDASSSDHRQPLFAPFDNNMEPDVNSAKDDVDGTCSFQFWVDSIESFYCKLDGCGWEGRGSANTNKTNYQCKTIECACVADRFLCGQDGSVNIDDFLVEEVKGPATFQCESGKGCSFSEPAMDQLINDIFGDDSITLNCDSGECMHYTQVPGYEAPEAPNNKVWVGLSAASAALVFLLAAFLMWYFGRSKKHPRGFGDVQLPSDEASKLMADHIPATLHFESVSYAINNKAVLTDVSGSVAPGQLMAILGSSGAGKSTFLDILARKDKRGRVGGQLYINGRTIDDNELYKRVVGFVDQEDTLMSTLTVYETVLYSAVLRLPKDMSIEAKKFRTLETMQELGILGIKDSRIGESGKRSISGGEKRRVSIACELVTSPSILFLDEPTSGLDSYNAYNVIESLTTLAKQYNRTVVFTIHQPQSNITSMFDRMILLSKGRVVYSGDFKRCQEHFATLGYECPPGYNIADYLIDVTTKAAGDHRSDRGQVAEEESNMGTAGSYADNDTSGSSSFFGKIKTKGAELTSALQSNSRDEDVIVPPLPEKLARLVNGYKASDQAKITEAELHRLHHGVRLDGVHEVTSETTPFRTYKRASWGTQFITLSGRAFKNLYRNPLLMAAHYVVAIVVALFCGFFFYHVTNDIPGFQNRLGLFFFILSLFGFSCLSSVGVFANERILFMRERANGYYSPFIYFVSKVLFDTLPLRVIPPFVLGSIVYGLAGLNPEVSCFWKFILTLVLYNLTASSVVLFLSIAIADTGVANLMGSLVMLYNLLFAGLLMNYDRVPKGLRWMQTTSFFHAAYEALLVNELRYLQLVEHKFGLDIQVPSATILSSFGFHAQAFWWPDISLLCIVFGVSLIASYLALQLFVKERR</sequence>
<evidence type="ECO:0000256" key="4">
    <source>
        <dbReference type="ARBA" id="ARBA00022692"/>
    </source>
</evidence>
<feature type="chain" id="PRO_5035448743" description="ABC transporter domain-containing protein" evidence="14">
    <location>
        <begin position="20"/>
        <end position="1082"/>
    </location>
</feature>
<dbReference type="InterPro" id="IPR050352">
    <property type="entry name" value="ABCG_transporters"/>
</dbReference>
<keyword evidence="10 13" id="KW-0472">Membrane</keyword>
<dbReference type="InterPro" id="IPR043926">
    <property type="entry name" value="ABCG_dom"/>
</dbReference>
<feature type="transmembrane region" description="Helical" evidence="13">
    <location>
        <begin position="1056"/>
        <end position="1078"/>
    </location>
</feature>
<dbReference type="Pfam" id="PF19055">
    <property type="entry name" value="ABC2_membrane_7"/>
    <property type="match status" value="1"/>
</dbReference>
<feature type="transmembrane region" description="Helical" evidence="13">
    <location>
        <begin position="826"/>
        <end position="848"/>
    </location>
</feature>
<evidence type="ECO:0000256" key="11">
    <source>
        <dbReference type="ARBA" id="ARBA00023180"/>
    </source>
</evidence>
<reference evidence="16" key="1">
    <citation type="submission" date="2020-04" db="EMBL/GenBank/DDBJ databases">
        <title>Analysis of mating type loci in Filobasidium floriforme.</title>
        <authorList>
            <person name="Nowrousian M."/>
        </authorList>
    </citation>
    <scope>NUCLEOTIDE SEQUENCE</scope>
    <source>
        <strain evidence="16">CBS 6242</strain>
    </source>
</reference>
<evidence type="ECO:0000313" key="16">
    <source>
        <dbReference type="EMBL" id="KAG7530985.1"/>
    </source>
</evidence>
<dbReference type="GO" id="GO:0140359">
    <property type="term" value="F:ABC-type transporter activity"/>
    <property type="evidence" value="ECO:0007669"/>
    <property type="project" value="InterPro"/>
</dbReference>
<dbReference type="InterPro" id="IPR003439">
    <property type="entry name" value="ABC_transporter-like_ATP-bd"/>
</dbReference>
<evidence type="ECO:0000313" key="17">
    <source>
        <dbReference type="Proteomes" id="UP000812966"/>
    </source>
</evidence>
<dbReference type="Pfam" id="PF01061">
    <property type="entry name" value="ABC2_membrane"/>
    <property type="match status" value="1"/>
</dbReference>
<dbReference type="InterPro" id="IPR013525">
    <property type="entry name" value="ABC2_TM"/>
</dbReference>
<dbReference type="Proteomes" id="UP000812966">
    <property type="component" value="Unassembled WGS sequence"/>
</dbReference>
<dbReference type="PROSITE" id="PS50893">
    <property type="entry name" value="ABC_TRANSPORTER_2"/>
    <property type="match status" value="1"/>
</dbReference>
<dbReference type="EMBL" id="JABELV010000102">
    <property type="protein sequence ID" value="KAG7530985.1"/>
    <property type="molecule type" value="Genomic_DNA"/>
</dbReference>
<evidence type="ECO:0000259" key="15">
    <source>
        <dbReference type="PROSITE" id="PS50893"/>
    </source>
</evidence>
<evidence type="ECO:0000256" key="7">
    <source>
        <dbReference type="ARBA" id="ARBA00022824"/>
    </source>
</evidence>